<dbReference type="SUPFAM" id="SSF52058">
    <property type="entry name" value="L domain-like"/>
    <property type="match status" value="1"/>
</dbReference>
<dbReference type="InterPro" id="IPR013783">
    <property type="entry name" value="Ig-like_fold"/>
</dbReference>
<dbReference type="InterPro" id="IPR053139">
    <property type="entry name" value="Surface_bspA-like"/>
</dbReference>
<name>A0A173X425_9FIRM</name>
<evidence type="ECO:0000313" key="4">
    <source>
        <dbReference type="Proteomes" id="UP000095447"/>
    </source>
</evidence>
<dbReference type="Proteomes" id="UP000095447">
    <property type="component" value="Unassembled WGS sequence"/>
</dbReference>
<feature type="region of interest" description="Disordered" evidence="1">
    <location>
        <begin position="32"/>
        <end position="85"/>
    </location>
</feature>
<protein>
    <submittedName>
        <fullName evidence="3">Bacterial surface protein 26-residue repeat</fullName>
    </submittedName>
</protein>
<keyword evidence="2" id="KW-0732">Signal</keyword>
<feature type="compositionally biased region" description="Acidic residues" evidence="1">
    <location>
        <begin position="32"/>
        <end position="71"/>
    </location>
</feature>
<dbReference type="InterPro" id="IPR026906">
    <property type="entry name" value="LRR_5"/>
</dbReference>
<proteinExistence type="predicted"/>
<evidence type="ECO:0000256" key="1">
    <source>
        <dbReference type="SAM" id="MobiDB-lite"/>
    </source>
</evidence>
<feature type="signal peptide" evidence="2">
    <location>
        <begin position="1"/>
        <end position="24"/>
    </location>
</feature>
<dbReference type="PANTHER" id="PTHR45661">
    <property type="entry name" value="SURFACE ANTIGEN"/>
    <property type="match status" value="1"/>
</dbReference>
<feature type="chain" id="PRO_5008015176" evidence="2">
    <location>
        <begin position="25"/>
        <end position="1769"/>
    </location>
</feature>
<dbReference type="Gene3D" id="2.60.40.1080">
    <property type="match status" value="1"/>
</dbReference>
<dbReference type="Gene3D" id="3.80.10.10">
    <property type="entry name" value="Ribonuclease Inhibitor"/>
    <property type="match status" value="6"/>
</dbReference>
<dbReference type="InterPro" id="IPR032675">
    <property type="entry name" value="LRR_dom_sf"/>
</dbReference>
<dbReference type="SUPFAM" id="SSF49265">
    <property type="entry name" value="Fibronectin type III"/>
    <property type="match status" value="2"/>
</dbReference>
<organism evidence="3 4">
    <name type="scientific">Blautia obeum</name>
    <dbReference type="NCBI Taxonomy" id="40520"/>
    <lineage>
        <taxon>Bacteria</taxon>
        <taxon>Bacillati</taxon>
        <taxon>Bacillota</taxon>
        <taxon>Clostridia</taxon>
        <taxon>Lachnospirales</taxon>
        <taxon>Lachnospiraceae</taxon>
        <taxon>Blautia</taxon>
    </lineage>
</organism>
<dbReference type="EMBL" id="CYZA01000001">
    <property type="protein sequence ID" value="CUN45325.1"/>
    <property type="molecule type" value="Genomic_DNA"/>
</dbReference>
<dbReference type="PANTHER" id="PTHR45661:SF3">
    <property type="entry name" value="IG-LIKE DOMAIN-CONTAINING PROTEIN"/>
    <property type="match status" value="1"/>
</dbReference>
<sequence length="1769" mass="194349">MKRKLMALMLAGIMVIQSAGISWATEFTDGVNEEYGDSSENGNEEAFSDEQTETEDLEDDSPEKDLTEESEVPAMASGDTSDENVKVSFDNGTLTISGSGMITRTSVKGCGHSLNEIKTIIIKKGITSIGDYTFGECSSLNSIEISNSVTSIGDYAFYLCHSLNSIEIPNSVTSIGDYAFRECSSLNNIEIPNSVTSIEGSAFYCCDSLNSIEIPNSVTSIGDNAFYGCRSLNNIEIPNSVTSIGDYAFGECSSLNSIEIPNSVTSIGDYAFYECSSLNSIEIPNSVTSIGDYAFYECSSLNRIEIPNSITSIGHNAFYECSSLNRIEIPNSITSIGDNAFYECSSLNSIEIPNSVTSIGYGVFCECSSLNSIEIPNSVTSIGDNAFYKCSSLNRIEIPSSVTSIGDHAFLGCRSLNRIEISNGVTSIGDGVFSGCSSLNSIEIPNSVTSIGDYAFSGCNINRIEIPNSVTSIGDGVFSGCSSLNRIEIPNGVTSIGDNMFSGCNSLNSIEIPSSVTSIRDWAFYGCRSLNSIKIPNSVTSIWDWAFMDCSSLNSIEISNSVTIIGDYAFSGCNITDVYYAGNKTQWEKVTISTCGNRQLLEAAIHYNSTVSTNKKFNLSIKSPAILGNQNSISVDFEASTPGSVANEEKAITWKSSNPAIAEIDKNTTGLIDSADGNSAFGWINLLTYDIGEVTITGTTQDGRTASVTINVEPKLQSKNSTFNISEKTAVTICSVQLKNGNKQYLESFMKSLKVQDTGSYLAGTYVKIDKTEYQISDDGKTADLICTFTPIGDGNESSEITCTSPNGQKFKISVGKQSSSVKSLQMEAAFGDKTKEKTLHWTKDGYNEKEVEVNVKISNLTDWTHLNEISVDLKNLKMFKIKDASGVTNIGSDYTYKLNRDQSIAKGETITVKLTLVKKGVTWWKPNDGNMYSGEIFATASGNDTKGDVVSGSAALNVNYKNDLKTQKSGEEIAEQEAEKNAEQSLADAVDAFTDLSDKMVLDPNIETYIGHNQFEALKLLIYSEIAMANVSKEYFTASGFSEKVAERIMQVFLGYEKPKFGIASKEVPIDVVVQGLNNQLYQFRFDCKVDVYSYSGKKFGINGGITTKMWMVSKPNQKLQEISCAKGMINEANLDDFCQSLWKVAESSIKSAYKKVWGSDADKLVNEIIEGSIDSIASKGAKYGLEKPIQMVLKRFYESKLKDKFSSKLFDLLIYPSKKAVAKCPVDIYVYNSNNVLVGSIISDKASIFGDGVALWTVGDDKYVQLFNDTYQLVYKATGTGTMDISIYDQLTNNYDYRNCEFIQIPLSQDMEYSQYINGELMTNVENYKLTSNDGGEIRATKEQDLFETTTIIEKPTPTPTVTPEPSETPIPEPTATPTVTPEPSETPTPEPTVTPTEKPKMPKLENIIPAYNAITFKWSTVSNADGYQVYRKVNSGKWKSVKTTTGLVYKDKDTKAGYKYSYTVKTYKLIDGKKVYSGYDKKGLSGKLNTTVSLKIKNNTVSVSWKKTNGASGYYIYRATSKKGKYSKIKIITSGKTLKYTDKKVKKGKTYYYKVVPFRKISGKAVKGASSAVKSIAFKKKDVKPTESQSSAWKYPEAVQKLIDYLIKNGQEWTDSSNGTNYMIISPKVGNGSVTLQYQKARGDQKSMLWMAYSVNEEINSQNREVITLFWGEGYQLDNSKGEISVDYRINNNDNSVEGKMAANDFTKETNVRFYGNNLKDYTLKQISEKGNKLLQEALPLFESCLKQGDSGVTMKDLGFKKYNFH</sequence>
<feature type="compositionally biased region" description="Pro residues" evidence="1">
    <location>
        <begin position="1359"/>
        <end position="1377"/>
    </location>
</feature>
<dbReference type="Pfam" id="PF13306">
    <property type="entry name" value="LRR_5"/>
    <property type="match status" value="2"/>
</dbReference>
<dbReference type="InterPro" id="IPR036116">
    <property type="entry name" value="FN3_sf"/>
</dbReference>
<dbReference type="RefSeq" id="WP_081016938.1">
    <property type="nucleotide sequence ID" value="NZ_CYZA01000001.1"/>
</dbReference>
<feature type="region of interest" description="Disordered" evidence="1">
    <location>
        <begin position="1356"/>
        <end position="1403"/>
    </location>
</feature>
<dbReference type="Gene3D" id="3.40.50.12480">
    <property type="match status" value="1"/>
</dbReference>
<gene>
    <name evidence="3" type="ORF">ERS852395_00398</name>
</gene>
<evidence type="ECO:0000256" key="2">
    <source>
        <dbReference type="SAM" id="SignalP"/>
    </source>
</evidence>
<accession>A0A173X425</accession>
<dbReference type="Gene3D" id="2.60.40.10">
    <property type="entry name" value="Immunoglobulins"/>
    <property type="match status" value="2"/>
</dbReference>
<reference evidence="3 4" key="1">
    <citation type="submission" date="2015-09" db="EMBL/GenBank/DDBJ databases">
        <authorList>
            <consortium name="Pathogen Informatics"/>
        </authorList>
    </citation>
    <scope>NUCLEOTIDE SEQUENCE [LARGE SCALE GENOMIC DNA]</scope>
    <source>
        <strain evidence="3 4">2789STDY5608838</strain>
    </source>
</reference>
<evidence type="ECO:0000313" key="3">
    <source>
        <dbReference type="EMBL" id="CUN45325.1"/>
    </source>
</evidence>